<keyword evidence="2" id="KW-0053">Apoptosis</keyword>
<organism evidence="6 7">
    <name type="scientific">Rhodocollybia butyracea</name>
    <dbReference type="NCBI Taxonomy" id="206335"/>
    <lineage>
        <taxon>Eukaryota</taxon>
        <taxon>Fungi</taxon>
        <taxon>Dikarya</taxon>
        <taxon>Basidiomycota</taxon>
        <taxon>Agaricomycotina</taxon>
        <taxon>Agaricomycetes</taxon>
        <taxon>Agaricomycetidae</taxon>
        <taxon>Agaricales</taxon>
        <taxon>Marasmiineae</taxon>
        <taxon>Omphalotaceae</taxon>
        <taxon>Rhodocollybia</taxon>
    </lineage>
</organism>
<dbReference type="PANTHER" id="PTHR48104:SF30">
    <property type="entry name" value="METACASPASE-1"/>
    <property type="match status" value="1"/>
</dbReference>
<evidence type="ECO:0000256" key="1">
    <source>
        <dbReference type="ARBA" id="ARBA00009005"/>
    </source>
</evidence>
<dbReference type="InterPro" id="IPR050452">
    <property type="entry name" value="Metacaspase"/>
</dbReference>
<dbReference type="Proteomes" id="UP000772434">
    <property type="component" value="Unassembled WGS sequence"/>
</dbReference>
<comment type="caution">
    <text evidence="6">The sequence shown here is derived from an EMBL/GenBank/DDBJ whole genome shotgun (WGS) entry which is preliminary data.</text>
</comment>
<protein>
    <submittedName>
        <fullName evidence="6">Caspase domain-containing protein</fullName>
    </submittedName>
</protein>
<dbReference type="GO" id="GO:0006915">
    <property type="term" value="P:apoptotic process"/>
    <property type="evidence" value="ECO:0007669"/>
    <property type="project" value="UniProtKB-KW"/>
</dbReference>
<comment type="similarity">
    <text evidence="1">Belongs to the peptidase C14B family.</text>
</comment>
<dbReference type="PANTHER" id="PTHR48104">
    <property type="entry name" value="METACASPASE-4"/>
    <property type="match status" value="1"/>
</dbReference>
<reference evidence="6" key="1">
    <citation type="submission" date="2020-11" db="EMBL/GenBank/DDBJ databases">
        <authorList>
            <consortium name="DOE Joint Genome Institute"/>
            <person name="Ahrendt S."/>
            <person name="Riley R."/>
            <person name="Andreopoulos W."/>
            <person name="Labutti K."/>
            <person name="Pangilinan J."/>
            <person name="Ruiz-Duenas F.J."/>
            <person name="Barrasa J.M."/>
            <person name="Sanchez-Garcia M."/>
            <person name="Camarero S."/>
            <person name="Miyauchi S."/>
            <person name="Serrano A."/>
            <person name="Linde D."/>
            <person name="Babiker R."/>
            <person name="Drula E."/>
            <person name="Ayuso-Fernandez I."/>
            <person name="Pacheco R."/>
            <person name="Padilla G."/>
            <person name="Ferreira P."/>
            <person name="Barriuso J."/>
            <person name="Kellner H."/>
            <person name="Castanera R."/>
            <person name="Alfaro M."/>
            <person name="Ramirez L."/>
            <person name="Pisabarro A.G."/>
            <person name="Kuo A."/>
            <person name="Tritt A."/>
            <person name="Lipzen A."/>
            <person name="He G."/>
            <person name="Yan M."/>
            <person name="Ng V."/>
            <person name="Cullen D."/>
            <person name="Martin F."/>
            <person name="Rosso M.-N."/>
            <person name="Henrissat B."/>
            <person name="Hibbett D."/>
            <person name="Martinez A.T."/>
            <person name="Grigoriev I.V."/>
        </authorList>
    </citation>
    <scope>NUCLEOTIDE SEQUENCE</scope>
    <source>
        <strain evidence="6">AH 40177</strain>
    </source>
</reference>
<dbReference type="SUPFAM" id="SSF52129">
    <property type="entry name" value="Caspase-like"/>
    <property type="match status" value="1"/>
</dbReference>
<keyword evidence="3" id="KW-0378">Hydrolase</keyword>
<feature type="region of interest" description="Disordered" evidence="4">
    <location>
        <begin position="9"/>
        <end position="38"/>
    </location>
</feature>
<dbReference type="GO" id="GO:0005737">
    <property type="term" value="C:cytoplasm"/>
    <property type="evidence" value="ECO:0007669"/>
    <property type="project" value="TreeGrafter"/>
</dbReference>
<dbReference type="Gene3D" id="3.40.50.1460">
    <property type="match status" value="1"/>
</dbReference>
<proteinExistence type="inferred from homology"/>
<feature type="compositionally biased region" description="Pro residues" evidence="4">
    <location>
        <begin position="10"/>
        <end position="26"/>
    </location>
</feature>
<keyword evidence="7" id="KW-1185">Reference proteome</keyword>
<dbReference type="InterPro" id="IPR011600">
    <property type="entry name" value="Pept_C14_caspase"/>
</dbReference>
<dbReference type="Pfam" id="PF00656">
    <property type="entry name" value="Peptidase_C14"/>
    <property type="match status" value="1"/>
</dbReference>
<dbReference type="AlphaFoldDB" id="A0A9P5PU83"/>
<dbReference type="OrthoDB" id="3223806at2759"/>
<evidence type="ECO:0000313" key="7">
    <source>
        <dbReference type="Proteomes" id="UP000772434"/>
    </source>
</evidence>
<feature type="domain" description="Peptidase C14 caspase" evidence="5">
    <location>
        <begin position="72"/>
        <end position="319"/>
    </location>
</feature>
<dbReference type="InterPro" id="IPR029030">
    <property type="entry name" value="Caspase-like_dom_sf"/>
</dbReference>
<dbReference type="EMBL" id="JADNRY010000044">
    <property type="protein sequence ID" value="KAF9070088.1"/>
    <property type="molecule type" value="Genomic_DNA"/>
</dbReference>
<gene>
    <name evidence="6" type="ORF">BDP27DRAFT_1420306</name>
</gene>
<evidence type="ECO:0000259" key="5">
    <source>
        <dbReference type="Pfam" id="PF00656"/>
    </source>
</evidence>
<accession>A0A9P5PU83</accession>
<evidence type="ECO:0000256" key="2">
    <source>
        <dbReference type="ARBA" id="ARBA00022703"/>
    </source>
</evidence>
<dbReference type="GO" id="GO:0004197">
    <property type="term" value="F:cysteine-type endopeptidase activity"/>
    <property type="evidence" value="ECO:0007669"/>
    <property type="project" value="InterPro"/>
</dbReference>
<name>A0A9P5PU83_9AGAR</name>
<keyword evidence="3" id="KW-0645">Protease</keyword>
<sequence length="741" mass="81752">MELLWYLLSSPPPSSKPADPVAPPKPVQHKPPTAPPTTKHWWQGNHTFGVPHKPVAPPHPHAITRPPPSLWTLIIGINEYADKAIPPLNGAVPDAESVNEFLRSVIGVPKEKIRTLYNKQATRYAIETALKDLAINPHIKKTDPILIFYAGHGAQAQAPKGWPTGNPEGTIQMLVPYDFAHGGSENIRRGQGVLDVTLSHLLADLALKKSDNITVILDCCHSGSGTRKDETDPSYAMRGFELPKSYIVPKSLLNEVAASRATAVAQGFEKTGIRSHVLLAACTHNQLAQERQGRGMFTSELLSLLKEKGVDKLSYNDVVMMLPDLPAQNPQCEGFHSSRILFNAKVSSPQRDLYAIRAGKKTGEYILAAGEAHGITANTKLAVYSNKDMSGSLGTVTTTSMTSAFETTCTAIQAPFELLHPGHALVTHVGEGEDVRLLIEPSEALIGVFTKIAQEMQATEAAKRGFRLVDSVEEEPDLIVTLRNGRVHFEVMDKLCRQYGLEHMPFDIRNDADLVHRVLRSAADFYWHLHRSSKDKQRLSTKVTFECFELKETGEYNDDFEEVLMPDPECSNLNVGGVVLIDVEKQAMYGFKITNNSNVDIYISAFYFDMSDLSIEPYYQPGKAGNGHSEVSLPAKKSLTIGYGDSGTPPYSFHVRENQDIDVGYLKVFMSTKYIDYSSVAQKSPFDETRVGEVVKNTRVLWDTLTIAIVQGKKDGGSARGLGQWHPYSPPTQFNFSNSAM</sequence>
<evidence type="ECO:0000256" key="4">
    <source>
        <dbReference type="SAM" id="MobiDB-lite"/>
    </source>
</evidence>
<evidence type="ECO:0000256" key="3">
    <source>
        <dbReference type="ARBA" id="ARBA00022807"/>
    </source>
</evidence>
<dbReference type="GO" id="GO:0006508">
    <property type="term" value="P:proteolysis"/>
    <property type="evidence" value="ECO:0007669"/>
    <property type="project" value="InterPro"/>
</dbReference>
<evidence type="ECO:0000313" key="6">
    <source>
        <dbReference type="EMBL" id="KAF9070088.1"/>
    </source>
</evidence>
<keyword evidence="3" id="KW-0788">Thiol protease</keyword>